<proteinExistence type="predicted"/>
<dbReference type="InterPro" id="IPR051693">
    <property type="entry name" value="UPF0046_metallophosphoest"/>
</dbReference>
<feature type="non-terminal residue" evidence="1">
    <location>
        <position position="1"/>
    </location>
</feature>
<name>A0A813KJJ6_POLGL</name>
<dbReference type="PANTHER" id="PTHR12905">
    <property type="entry name" value="METALLOPHOSPHOESTERASE"/>
    <property type="match status" value="1"/>
</dbReference>
<sequence>MSSLVCRRRAPSRMRLSSGRRRQQQRHGWSLARGGLLSALGLGIAVVACGPAAASPQPFRQLISAGLLPGVAASIAPCVGAASEASAPLRIVAMSDTHGFHRSMKVPAGDILVHCGDVTMRERTEAVDDFCKWFADMPHRLKFIICGNHEKEEQL</sequence>
<dbReference type="AlphaFoldDB" id="A0A813KJJ6"/>
<dbReference type="SUPFAM" id="SSF56300">
    <property type="entry name" value="Metallo-dependent phosphatases"/>
    <property type="match status" value="1"/>
</dbReference>
<dbReference type="PANTHER" id="PTHR12905:SF0">
    <property type="entry name" value="CALCINEURIN-LIKE PHOSPHOESTERASE DOMAIN-CONTAINING PROTEIN"/>
    <property type="match status" value="1"/>
</dbReference>
<protein>
    <recommendedName>
        <fullName evidence="3">Calcineurin-like phosphoesterase domain-containing protein</fullName>
    </recommendedName>
</protein>
<accession>A0A813KJJ6</accession>
<organism evidence="1 2">
    <name type="scientific">Polarella glacialis</name>
    <name type="common">Dinoflagellate</name>
    <dbReference type="NCBI Taxonomy" id="89957"/>
    <lineage>
        <taxon>Eukaryota</taxon>
        <taxon>Sar</taxon>
        <taxon>Alveolata</taxon>
        <taxon>Dinophyceae</taxon>
        <taxon>Suessiales</taxon>
        <taxon>Suessiaceae</taxon>
        <taxon>Polarella</taxon>
    </lineage>
</organism>
<gene>
    <name evidence="1" type="ORF">PGLA2088_LOCUS33754</name>
</gene>
<dbReference type="Gene3D" id="3.60.21.10">
    <property type="match status" value="1"/>
</dbReference>
<reference evidence="1" key="1">
    <citation type="submission" date="2021-02" db="EMBL/GenBank/DDBJ databases">
        <authorList>
            <person name="Dougan E. K."/>
            <person name="Rhodes N."/>
            <person name="Thang M."/>
            <person name="Chan C."/>
        </authorList>
    </citation>
    <scope>NUCLEOTIDE SEQUENCE</scope>
</reference>
<dbReference type="Proteomes" id="UP000626109">
    <property type="component" value="Unassembled WGS sequence"/>
</dbReference>
<feature type="non-terminal residue" evidence="1">
    <location>
        <position position="155"/>
    </location>
</feature>
<evidence type="ECO:0000313" key="1">
    <source>
        <dbReference type="EMBL" id="CAE8705555.1"/>
    </source>
</evidence>
<evidence type="ECO:0000313" key="2">
    <source>
        <dbReference type="Proteomes" id="UP000626109"/>
    </source>
</evidence>
<evidence type="ECO:0008006" key="3">
    <source>
        <dbReference type="Google" id="ProtNLM"/>
    </source>
</evidence>
<comment type="caution">
    <text evidence="1">The sequence shown here is derived from an EMBL/GenBank/DDBJ whole genome shotgun (WGS) entry which is preliminary data.</text>
</comment>
<dbReference type="EMBL" id="CAJNNW010030999">
    <property type="protein sequence ID" value="CAE8705555.1"/>
    <property type="molecule type" value="Genomic_DNA"/>
</dbReference>
<dbReference type="InterPro" id="IPR029052">
    <property type="entry name" value="Metallo-depent_PP-like"/>
</dbReference>